<organism evidence="3 4">
    <name type="scientific">Cryptolaemus montrouzieri</name>
    <dbReference type="NCBI Taxonomy" id="559131"/>
    <lineage>
        <taxon>Eukaryota</taxon>
        <taxon>Metazoa</taxon>
        <taxon>Ecdysozoa</taxon>
        <taxon>Arthropoda</taxon>
        <taxon>Hexapoda</taxon>
        <taxon>Insecta</taxon>
        <taxon>Pterygota</taxon>
        <taxon>Neoptera</taxon>
        <taxon>Endopterygota</taxon>
        <taxon>Coleoptera</taxon>
        <taxon>Polyphaga</taxon>
        <taxon>Cucujiformia</taxon>
        <taxon>Coccinelloidea</taxon>
        <taxon>Coccinellidae</taxon>
        <taxon>Scymninae</taxon>
        <taxon>Scymnini</taxon>
        <taxon>Cryptolaemus</taxon>
    </lineage>
</organism>
<gene>
    <name evidence="3" type="ORF">HHI36_001208</name>
</gene>
<feature type="signal peptide" evidence="2">
    <location>
        <begin position="1"/>
        <end position="27"/>
    </location>
</feature>
<feature type="chain" id="PRO_5044777814" evidence="2">
    <location>
        <begin position="28"/>
        <end position="143"/>
    </location>
</feature>
<evidence type="ECO:0000313" key="3">
    <source>
        <dbReference type="EMBL" id="KAL3286713.1"/>
    </source>
</evidence>
<keyword evidence="4" id="KW-1185">Reference proteome</keyword>
<feature type="region of interest" description="Disordered" evidence="1">
    <location>
        <begin position="33"/>
        <end position="143"/>
    </location>
</feature>
<accession>A0ABD2P705</accession>
<keyword evidence="2" id="KW-0732">Signal</keyword>
<sequence>RLEIAMKRGRIILYGSLLLMSCCQARAQEKKSNFPYDPYNQNNEYPLSSSSPNPNINPINLNPSPPNLNNNQFDNENPVQFPNANDPYDTGNNFGGRGQYDQFEKSDQFGRPDFTGTPATPWDNPNAFNFDTNRDQGNEIKEA</sequence>
<dbReference type="AlphaFoldDB" id="A0ABD2P705"/>
<dbReference type="Proteomes" id="UP001516400">
    <property type="component" value="Unassembled WGS sequence"/>
</dbReference>
<feature type="non-terminal residue" evidence="3">
    <location>
        <position position="1"/>
    </location>
</feature>
<dbReference type="EMBL" id="JABFTP020000185">
    <property type="protein sequence ID" value="KAL3286713.1"/>
    <property type="molecule type" value="Genomic_DNA"/>
</dbReference>
<feature type="compositionally biased region" description="Polar residues" evidence="1">
    <location>
        <begin position="72"/>
        <end position="83"/>
    </location>
</feature>
<protein>
    <submittedName>
        <fullName evidence="3">Uncharacterized protein</fullName>
    </submittedName>
</protein>
<evidence type="ECO:0000256" key="2">
    <source>
        <dbReference type="SAM" id="SignalP"/>
    </source>
</evidence>
<feature type="non-terminal residue" evidence="3">
    <location>
        <position position="143"/>
    </location>
</feature>
<evidence type="ECO:0000313" key="4">
    <source>
        <dbReference type="Proteomes" id="UP001516400"/>
    </source>
</evidence>
<reference evidence="3 4" key="1">
    <citation type="journal article" date="2021" name="BMC Biol.">
        <title>Horizontally acquired antibacterial genes associated with adaptive radiation of ladybird beetles.</title>
        <authorList>
            <person name="Li H.S."/>
            <person name="Tang X.F."/>
            <person name="Huang Y.H."/>
            <person name="Xu Z.Y."/>
            <person name="Chen M.L."/>
            <person name="Du X.Y."/>
            <person name="Qiu B.Y."/>
            <person name="Chen P.T."/>
            <person name="Zhang W."/>
            <person name="Slipinski A."/>
            <person name="Escalona H.E."/>
            <person name="Waterhouse R.M."/>
            <person name="Zwick A."/>
            <person name="Pang H."/>
        </authorList>
    </citation>
    <scope>NUCLEOTIDE SEQUENCE [LARGE SCALE GENOMIC DNA]</scope>
    <source>
        <strain evidence="3">SYSU2018</strain>
    </source>
</reference>
<feature type="compositionally biased region" description="Low complexity" evidence="1">
    <location>
        <begin position="46"/>
        <end position="71"/>
    </location>
</feature>
<feature type="compositionally biased region" description="Basic and acidic residues" evidence="1">
    <location>
        <begin position="132"/>
        <end position="143"/>
    </location>
</feature>
<evidence type="ECO:0000256" key="1">
    <source>
        <dbReference type="SAM" id="MobiDB-lite"/>
    </source>
</evidence>
<name>A0ABD2P705_9CUCU</name>
<comment type="caution">
    <text evidence="3">The sequence shown here is derived from an EMBL/GenBank/DDBJ whole genome shotgun (WGS) entry which is preliminary data.</text>
</comment>
<proteinExistence type="predicted"/>